<keyword evidence="2" id="KW-1185">Reference proteome</keyword>
<sequence length="61" mass="6527">MSVVAHKVDEGFALLHFDVDSVDETVNEAFVRETEVIGGVVHKVIEALKQAVIVGMMASSA</sequence>
<accession>A0A4Z1HNR6</accession>
<evidence type="ECO:0000313" key="2">
    <source>
        <dbReference type="Proteomes" id="UP000297527"/>
    </source>
</evidence>
<evidence type="ECO:0000313" key="1">
    <source>
        <dbReference type="EMBL" id="TGO46567.1"/>
    </source>
</evidence>
<gene>
    <name evidence="1" type="ORF">BCON_0317g00030</name>
</gene>
<comment type="caution">
    <text evidence="1">The sequence shown here is derived from an EMBL/GenBank/DDBJ whole genome shotgun (WGS) entry which is preliminary data.</text>
</comment>
<organism evidence="1 2">
    <name type="scientific">Botryotinia convoluta</name>
    <dbReference type="NCBI Taxonomy" id="54673"/>
    <lineage>
        <taxon>Eukaryota</taxon>
        <taxon>Fungi</taxon>
        <taxon>Dikarya</taxon>
        <taxon>Ascomycota</taxon>
        <taxon>Pezizomycotina</taxon>
        <taxon>Leotiomycetes</taxon>
        <taxon>Helotiales</taxon>
        <taxon>Sclerotiniaceae</taxon>
        <taxon>Botryotinia</taxon>
    </lineage>
</organism>
<dbReference type="EMBL" id="PQXN01000316">
    <property type="protein sequence ID" value="TGO46567.1"/>
    <property type="molecule type" value="Genomic_DNA"/>
</dbReference>
<protein>
    <submittedName>
        <fullName evidence="1">Uncharacterized protein</fullName>
    </submittedName>
</protein>
<proteinExistence type="predicted"/>
<name>A0A4Z1HNR6_9HELO</name>
<reference evidence="1 2" key="1">
    <citation type="submission" date="2017-12" db="EMBL/GenBank/DDBJ databases">
        <title>Comparative genomics of Botrytis spp.</title>
        <authorList>
            <person name="Valero-Jimenez C.A."/>
            <person name="Tapia P."/>
            <person name="Veloso J."/>
            <person name="Silva-Moreno E."/>
            <person name="Staats M."/>
            <person name="Valdes J.H."/>
            <person name="Van Kan J.A.L."/>
        </authorList>
    </citation>
    <scope>NUCLEOTIDE SEQUENCE [LARGE SCALE GENOMIC DNA]</scope>
    <source>
        <strain evidence="1 2">MUCL11595</strain>
    </source>
</reference>
<dbReference type="Proteomes" id="UP000297527">
    <property type="component" value="Unassembled WGS sequence"/>
</dbReference>
<dbReference type="AlphaFoldDB" id="A0A4Z1HNR6"/>